<keyword evidence="4" id="KW-0444">Lipid biosynthesis</keyword>
<keyword evidence="11" id="KW-0443">Lipid metabolism</keyword>
<keyword evidence="12 15" id="KW-0472">Membrane</keyword>
<reference evidence="16" key="1">
    <citation type="submission" date="2019-08" db="EMBL/GenBank/DDBJ databases">
        <authorList>
            <person name="Kucharzyk K."/>
            <person name="Murdoch R.W."/>
            <person name="Higgins S."/>
            <person name="Loffler F."/>
        </authorList>
    </citation>
    <scope>NUCLEOTIDE SEQUENCE</scope>
</reference>
<dbReference type="EC" id="2.7.1.66" evidence="16"/>
<name>A0A644TAY7_9ZZZZ</name>
<gene>
    <name evidence="16" type="primary">dgkA_3</name>
    <name evidence="16" type="ORF">SDC9_08958</name>
</gene>
<keyword evidence="10 15" id="KW-1133">Transmembrane helix</keyword>
<dbReference type="GO" id="GO:0036433">
    <property type="term" value="F:di-trans, poly-cis-undecaprenol kinase activity"/>
    <property type="evidence" value="ECO:0007669"/>
    <property type="project" value="UniProtKB-EC"/>
</dbReference>
<organism evidence="16">
    <name type="scientific">bioreactor metagenome</name>
    <dbReference type="NCBI Taxonomy" id="1076179"/>
    <lineage>
        <taxon>unclassified sequences</taxon>
        <taxon>metagenomes</taxon>
        <taxon>ecological metagenomes</taxon>
    </lineage>
</organism>
<evidence type="ECO:0000256" key="3">
    <source>
        <dbReference type="ARBA" id="ARBA00022475"/>
    </source>
</evidence>
<keyword evidence="8 16" id="KW-0418">Kinase</keyword>
<evidence type="ECO:0000256" key="15">
    <source>
        <dbReference type="SAM" id="Phobius"/>
    </source>
</evidence>
<keyword evidence="7" id="KW-0547">Nucleotide-binding</keyword>
<dbReference type="GO" id="GO:0005524">
    <property type="term" value="F:ATP binding"/>
    <property type="evidence" value="ECO:0007669"/>
    <property type="project" value="UniProtKB-KW"/>
</dbReference>
<evidence type="ECO:0000256" key="7">
    <source>
        <dbReference type="ARBA" id="ARBA00022741"/>
    </source>
</evidence>
<dbReference type="AlphaFoldDB" id="A0A644TAY7"/>
<evidence type="ECO:0000256" key="9">
    <source>
        <dbReference type="ARBA" id="ARBA00022840"/>
    </source>
</evidence>
<dbReference type="CDD" id="cd14265">
    <property type="entry name" value="UDPK_IM_like"/>
    <property type="match status" value="1"/>
</dbReference>
<evidence type="ECO:0000256" key="5">
    <source>
        <dbReference type="ARBA" id="ARBA00022679"/>
    </source>
</evidence>
<comment type="subcellular location">
    <subcellularLocation>
        <location evidence="1">Cell membrane</location>
        <topology evidence="1">Multi-pass membrane protein</topology>
    </subcellularLocation>
</comment>
<keyword evidence="13" id="KW-0594">Phospholipid biosynthesis</keyword>
<dbReference type="InterPro" id="IPR000829">
    <property type="entry name" value="DAGK"/>
</dbReference>
<evidence type="ECO:0000256" key="6">
    <source>
        <dbReference type="ARBA" id="ARBA00022692"/>
    </source>
</evidence>
<evidence type="ECO:0000256" key="10">
    <source>
        <dbReference type="ARBA" id="ARBA00022989"/>
    </source>
</evidence>
<dbReference type="PANTHER" id="PTHR34299:SF1">
    <property type="entry name" value="DIACYLGLYCEROL KINASE"/>
    <property type="match status" value="1"/>
</dbReference>
<dbReference type="GO" id="GO:0005886">
    <property type="term" value="C:plasma membrane"/>
    <property type="evidence" value="ECO:0007669"/>
    <property type="project" value="UniProtKB-SubCell"/>
</dbReference>
<comment type="caution">
    <text evidence="16">The sequence shown here is derived from an EMBL/GenBank/DDBJ whole genome shotgun (WGS) entry which is preliminary data.</text>
</comment>
<feature type="transmembrane region" description="Helical" evidence="15">
    <location>
        <begin position="52"/>
        <end position="75"/>
    </location>
</feature>
<keyword evidence="14" id="KW-1208">Phospholipid metabolism</keyword>
<evidence type="ECO:0000256" key="8">
    <source>
        <dbReference type="ARBA" id="ARBA00022777"/>
    </source>
</evidence>
<dbReference type="PROSITE" id="PS01069">
    <property type="entry name" value="DAGK_PROKAR"/>
    <property type="match status" value="1"/>
</dbReference>
<keyword evidence="3" id="KW-1003">Cell membrane</keyword>
<sequence>MIRNGNIVNSFKHAFAGIIYCVKKERNMKTHLSAAMAALLLAWCLKIPSNEVLLLLLFIMGVIVTECINTAIEAVVDLVSPEFHPLAKAAKDVSAGAVLLAALASLIAGGVLFLPKIIKLLGG</sequence>
<dbReference type="GO" id="GO:0008654">
    <property type="term" value="P:phospholipid biosynthetic process"/>
    <property type="evidence" value="ECO:0007669"/>
    <property type="project" value="UniProtKB-KW"/>
</dbReference>
<evidence type="ECO:0000256" key="14">
    <source>
        <dbReference type="ARBA" id="ARBA00023264"/>
    </source>
</evidence>
<evidence type="ECO:0000256" key="13">
    <source>
        <dbReference type="ARBA" id="ARBA00023209"/>
    </source>
</evidence>
<feature type="transmembrane region" description="Helical" evidence="15">
    <location>
        <begin position="95"/>
        <end position="114"/>
    </location>
</feature>
<evidence type="ECO:0000256" key="1">
    <source>
        <dbReference type="ARBA" id="ARBA00004651"/>
    </source>
</evidence>
<dbReference type="PANTHER" id="PTHR34299">
    <property type="entry name" value="DIACYLGLYCEROL KINASE"/>
    <property type="match status" value="1"/>
</dbReference>
<dbReference type="EMBL" id="VSSQ01000021">
    <property type="protein sequence ID" value="MPL63332.1"/>
    <property type="molecule type" value="Genomic_DNA"/>
</dbReference>
<dbReference type="Pfam" id="PF01219">
    <property type="entry name" value="DAGK_prokar"/>
    <property type="match status" value="1"/>
</dbReference>
<keyword evidence="9" id="KW-0067">ATP-binding</keyword>
<dbReference type="InterPro" id="IPR033717">
    <property type="entry name" value="UDPK"/>
</dbReference>
<evidence type="ECO:0000256" key="2">
    <source>
        <dbReference type="ARBA" id="ARBA00005967"/>
    </source>
</evidence>
<keyword evidence="6 15" id="KW-0812">Transmembrane</keyword>
<protein>
    <submittedName>
        <fullName evidence="16">Undecaprenol kinase</fullName>
        <ecNumber evidence="16">2.7.1.66</ecNumber>
    </submittedName>
</protein>
<comment type="similarity">
    <text evidence="2">Belongs to the bacterial diacylglycerol kinase family.</text>
</comment>
<evidence type="ECO:0000256" key="4">
    <source>
        <dbReference type="ARBA" id="ARBA00022516"/>
    </source>
</evidence>
<evidence type="ECO:0000256" key="12">
    <source>
        <dbReference type="ARBA" id="ARBA00023136"/>
    </source>
</evidence>
<evidence type="ECO:0000313" key="16">
    <source>
        <dbReference type="EMBL" id="MPL63332.1"/>
    </source>
</evidence>
<evidence type="ECO:0000256" key="11">
    <source>
        <dbReference type="ARBA" id="ARBA00023098"/>
    </source>
</evidence>
<dbReference type="Gene3D" id="1.10.287.3610">
    <property type="match status" value="1"/>
</dbReference>
<keyword evidence="5 16" id="KW-0808">Transferase</keyword>
<proteinExistence type="inferred from homology"/>
<accession>A0A644TAY7</accession>
<dbReference type="InterPro" id="IPR036945">
    <property type="entry name" value="DAGK_sf"/>
</dbReference>